<protein>
    <recommendedName>
        <fullName evidence="4">Lipoprotein</fullName>
    </recommendedName>
</protein>
<sequence>MSIRPLAPAALVLGLAVGALSACAPTTFPTGVPVGGPAAFNTADFAWSERSGQAAIEGRITYAQDGKTYACVASAGLTPDTPYTRARFRTLYGSTERAAVPAAVVRARTVPDANANYSGFVRSETCANGRFRFSGLPDGGWFLIVPVRSGDEAPLVLMRRVDTRGGRVVNVAL</sequence>
<feature type="chain" id="PRO_5031021125" description="Lipoprotein" evidence="1">
    <location>
        <begin position="25"/>
        <end position="173"/>
    </location>
</feature>
<dbReference type="Proteomes" id="UP000532936">
    <property type="component" value="Unassembled WGS sequence"/>
</dbReference>
<dbReference type="PROSITE" id="PS51257">
    <property type="entry name" value="PROKAR_LIPOPROTEIN"/>
    <property type="match status" value="1"/>
</dbReference>
<dbReference type="SUPFAM" id="SSF117074">
    <property type="entry name" value="Hypothetical protein PA1324"/>
    <property type="match status" value="1"/>
</dbReference>
<dbReference type="AlphaFoldDB" id="A0A7W6F141"/>
<evidence type="ECO:0000313" key="2">
    <source>
        <dbReference type="EMBL" id="MBB3873610.1"/>
    </source>
</evidence>
<comment type="caution">
    <text evidence="2">The sequence shown here is derived from an EMBL/GenBank/DDBJ whole genome shotgun (WGS) entry which is preliminary data.</text>
</comment>
<evidence type="ECO:0008006" key="4">
    <source>
        <dbReference type="Google" id="ProtNLM"/>
    </source>
</evidence>
<dbReference type="EMBL" id="JACIDA010000004">
    <property type="protein sequence ID" value="MBB3873610.1"/>
    <property type="molecule type" value="Genomic_DNA"/>
</dbReference>
<feature type="signal peptide" evidence="1">
    <location>
        <begin position="1"/>
        <end position="24"/>
    </location>
</feature>
<name>A0A7W6F141_9CAUL</name>
<accession>A0A7W6F141</accession>
<dbReference type="RefSeq" id="WP_183198574.1">
    <property type="nucleotide sequence ID" value="NZ_JACIDA010000004.1"/>
</dbReference>
<organism evidence="2 3">
    <name type="scientific">Brevundimonas mediterranea</name>
    <dbReference type="NCBI Taxonomy" id="74329"/>
    <lineage>
        <taxon>Bacteria</taxon>
        <taxon>Pseudomonadati</taxon>
        <taxon>Pseudomonadota</taxon>
        <taxon>Alphaproteobacteria</taxon>
        <taxon>Caulobacterales</taxon>
        <taxon>Caulobacteraceae</taxon>
        <taxon>Brevundimonas</taxon>
    </lineage>
</organism>
<proteinExistence type="predicted"/>
<gene>
    <name evidence="2" type="ORF">GGR11_003176</name>
</gene>
<evidence type="ECO:0000313" key="3">
    <source>
        <dbReference type="Proteomes" id="UP000532936"/>
    </source>
</evidence>
<keyword evidence="1" id="KW-0732">Signal</keyword>
<reference evidence="2 3" key="1">
    <citation type="submission" date="2020-08" db="EMBL/GenBank/DDBJ databases">
        <title>Genomic Encyclopedia of Type Strains, Phase IV (KMG-IV): sequencing the most valuable type-strain genomes for metagenomic binning, comparative biology and taxonomic classification.</title>
        <authorList>
            <person name="Goeker M."/>
        </authorList>
    </citation>
    <scope>NUCLEOTIDE SEQUENCE [LARGE SCALE GENOMIC DNA]</scope>
    <source>
        <strain evidence="2 3">DSM 14878</strain>
    </source>
</reference>
<evidence type="ECO:0000256" key="1">
    <source>
        <dbReference type="SAM" id="SignalP"/>
    </source>
</evidence>